<evidence type="ECO:0000313" key="4">
    <source>
        <dbReference type="EMBL" id="NYH93484.1"/>
    </source>
</evidence>
<dbReference type="EMBL" id="JACBZH010000001">
    <property type="protein sequence ID" value="NYH93484.1"/>
    <property type="molecule type" value="Genomic_DNA"/>
</dbReference>
<evidence type="ECO:0000256" key="2">
    <source>
        <dbReference type="ARBA" id="ARBA00022723"/>
    </source>
</evidence>
<accession>A0A852ZKG4</accession>
<proteinExistence type="inferred from homology"/>
<dbReference type="AlphaFoldDB" id="A0A852ZKG4"/>
<evidence type="ECO:0000256" key="1">
    <source>
        <dbReference type="ARBA" id="ARBA00008635"/>
    </source>
</evidence>
<feature type="binding site" evidence="3">
    <location>
        <position position="51"/>
    </location>
    <ligand>
        <name>a divalent metal cation</name>
        <dbReference type="ChEBI" id="CHEBI:60240"/>
    </ligand>
</feature>
<name>A0A852ZKG4_9ACTN</name>
<dbReference type="SUPFAM" id="SSF109854">
    <property type="entry name" value="DinB/YfiT-like putative metalloenzymes"/>
    <property type="match status" value="1"/>
</dbReference>
<dbReference type="InterPro" id="IPR034660">
    <property type="entry name" value="DinB/YfiT-like"/>
</dbReference>
<feature type="binding site" evidence="3">
    <location>
        <position position="129"/>
    </location>
    <ligand>
        <name>a divalent metal cation</name>
        <dbReference type="ChEBI" id="CHEBI:60240"/>
    </ligand>
</feature>
<keyword evidence="5" id="KW-1185">Reference proteome</keyword>
<feature type="binding site" evidence="3">
    <location>
        <position position="133"/>
    </location>
    <ligand>
        <name>a divalent metal cation</name>
        <dbReference type="ChEBI" id="CHEBI:60240"/>
    </ligand>
</feature>
<evidence type="ECO:0000313" key="5">
    <source>
        <dbReference type="Proteomes" id="UP000579605"/>
    </source>
</evidence>
<protein>
    <submittedName>
        <fullName evidence="4">Putative damage-inducible protein DinB</fullName>
    </submittedName>
</protein>
<gene>
    <name evidence="4" type="ORF">F4554_006122</name>
</gene>
<dbReference type="Proteomes" id="UP000579605">
    <property type="component" value="Unassembled WGS sequence"/>
</dbReference>
<reference evidence="4 5" key="1">
    <citation type="submission" date="2020-07" db="EMBL/GenBank/DDBJ databases">
        <title>Sequencing the genomes of 1000 actinobacteria strains.</title>
        <authorList>
            <person name="Klenk H.-P."/>
        </authorList>
    </citation>
    <scope>NUCLEOTIDE SEQUENCE [LARGE SCALE GENOMIC DNA]</scope>
    <source>
        <strain evidence="4 5">DSM 18448</strain>
    </source>
</reference>
<dbReference type="RefSeq" id="WP_179791005.1">
    <property type="nucleotide sequence ID" value="NZ_BAAARR010000045.1"/>
</dbReference>
<dbReference type="GO" id="GO:0046872">
    <property type="term" value="F:metal ion binding"/>
    <property type="evidence" value="ECO:0007669"/>
    <property type="project" value="UniProtKB-KW"/>
</dbReference>
<sequence>MNEILYDAVRHNAWATRQLIAFCQDQDLTEDQLVNATGVGTFGGILATLHHIVTCDGSYVRRLAQRELAWADSDTDGVDLSTLASWAADAEQVWEGVLAEPIDVERVVVIDDGLRECRAGILLAQALNHANHHREQVCAILTGLGIQPPDIPDEQLDAPIELSVEGIDDEPTPRSLLSRLIGQLDMWTASFEGCEYDLATEREEPVERMRDRLARVGPAFLTHVREMSEQGRLDEAVVCPGEHTEI</sequence>
<dbReference type="InterPro" id="IPR007837">
    <property type="entry name" value="DinB"/>
</dbReference>
<organism evidence="4 5">
    <name type="scientific">Actinopolymorpha rutila</name>
    <dbReference type="NCBI Taxonomy" id="446787"/>
    <lineage>
        <taxon>Bacteria</taxon>
        <taxon>Bacillati</taxon>
        <taxon>Actinomycetota</taxon>
        <taxon>Actinomycetes</taxon>
        <taxon>Propionibacteriales</taxon>
        <taxon>Actinopolymorphaceae</taxon>
        <taxon>Actinopolymorpha</taxon>
    </lineage>
</organism>
<comment type="caution">
    <text evidence="4">The sequence shown here is derived from an EMBL/GenBank/DDBJ whole genome shotgun (WGS) entry which is preliminary data.</text>
</comment>
<dbReference type="Gene3D" id="1.20.120.450">
    <property type="entry name" value="dinb family like domain"/>
    <property type="match status" value="1"/>
</dbReference>
<dbReference type="Pfam" id="PF05163">
    <property type="entry name" value="DinB"/>
    <property type="match status" value="1"/>
</dbReference>
<evidence type="ECO:0000256" key="3">
    <source>
        <dbReference type="PIRSR" id="PIRSR607837-1"/>
    </source>
</evidence>
<keyword evidence="2 3" id="KW-0479">Metal-binding</keyword>
<comment type="similarity">
    <text evidence="1">Belongs to the DinB family.</text>
</comment>